<evidence type="ECO:0000313" key="1">
    <source>
        <dbReference type="EMBL" id="CAD8308368.1"/>
    </source>
</evidence>
<sequence length="100" mass="10796">MGVASQRLAKKKHTVAGRGLVLFLHAEFCRAWAFMLDSKKCLAGDMMAGCTLFGIATAATRTLCFDSLSSNKTADWSTALSTTVCQRCTVHHLSSHAGRM</sequence>
<reference evidence="1" key="1">
    <citation type="submission" date="2021-01" db="EMBL/GenBank/DDBJ databases">
        <authorList>
            <person name="Corre E."/>
            <person name="Pelletier E."/>
            <person name="Niang G."/>
            <person name="Scheremetjew M."/>
            <person name="Finn R."/>
            <person name="Kale V."/>
            <person name="Holt S."/>
            <person name="Cochrane G."/>
            <person name="Meng A."/>
            <person name="Brown T."/>
            <person name="Cohen L."/>
        </authorList>
    </citation>
    <scope>NUCLEOTIDE SEQUENCE</scope>
    <source>
        <strain evidence="1">CCMP219</strain>
    </source>
</reference>
<dbReference type="AlphaFoldDB" id="A0A7R9Z6J1"/>
<protein>
    <submittedName>
        <fullName evidence="1">Uncharacterized protein</fullName>
    </submittedName>
</protein>
<dbReference type="EMBL" id="HBEC01042124">
    <property type="protein sequence ID" value="CAD8308368.1"/>
    <property type="molecule type" value="Transcribed_RNA"/>
</dbReference>
<proteinExistence type="predicted"/>
<organism evidence="1">
    <name type="scientific">Chlamydomonas euryale</name>
    <dbReference type="NCBI Taxonomy" id="1486919"/>
    <lineage>
        <taxon>Eukaryota</taxon>
        <taxon>Viridiplantae</taxon>
        <taxon>Chlorophyta</taxon>
        <taxon>core chlorophytes</taxon>
        <taxon>Chlorophyceae</taxon>
        <taxon>CS clade</taxon>
        <taxon>Chlamydomonadales</taxon>
        <taxon>Chlamydomonadaceae</taxon>
        <taxon>Chlamydomonas</taxon>
    </lineage>
</organism>
<name>A0A7R9Z6J1_9CHLO</name>
<accession>A0A7R9Z6J1</accession>
<gene>
    <name evidence="1" type="ORF">CEUR00632_LOCUS19607</name>
</gene>